<evidence type="ECO:0000313" key="2">
    <source>
        <dbReference type="EMBL" id="MBD2544624.1"/>
    </source>
</evidence>
<keyword evidence="1" id="KW-0175">Coiled coil</keyword>
<dbReference type="Proteomes" id="UP000641954">
    <property type="component" value="Unassembled WGS sequence"/>
</dbReference>
<evidence type="ECO:0000256" key="1">
    <source>
        <dbReference type="SAM" id="Coils"/>
    </source>
</evidence>
<protein>
    <submittedName>
        <fullName evidence="2">Uncharacterized protein</fullName>
    </submittedName>
</protein>
<evidence type="ECO:0000313" key="3">
    <source>
        <dbReference type="Proteomes" id="UP000641954"/>
    </source>
</evidence>
<dbReference type="EMBL" id="JACJSK010000014">
    <property type="protein sequence ID" value="MBD2544624.1"/>
    <property type="molecule type" value="Genomic_DNA"/>
</dbReference>
<name>A0ABR8ECP3_9CYAN</name>
<proteinExistence type="predicted"/>
<gene>
    <name evidence="2" type="ORF">H6G72_12400</name>
</gene>
<reference evidence="2 3" key="1">
    <citation type="journal article" date="2020" name="ISME J.">
        <title>Comparative genomics reveals insights into cyanobacterial evolution and habitat adaptation.</title>
        <authorList>
            <person name="Chen M.Y."/>
            <person name="Teng W.K."/>
            <person name="Zhao L."/>
            <person name="Hu C.X."/>
            <person name="Zhou Y.K."/>
            <person name="Han B.P."/>
            <person name="Song L.R."/>
            <person name="Shu W.S."/>
        </authorList>
    </citation>
    <scope>NUCLEOTIDE SEQUENCE [LARGE SCALE GENOMIC DNA]</scope>
    <source>
        <strain evidence="2 3">FACHB-1370</strain>
    </source>
</reference>
<feature type="coiled-coil region" evidence="1">
    <location>
        <begin position="30"/>
        <end position="57"/>
    </location>
</feature>
<organism evidence="2 3">
    <name type="scientific">Planktothricoides raciborskii FACHB-1370</name>
    <dbReference type="NCBI Taxonomy" id="2949576"/>
    <lineage>
        <taxon>Bacteria</taxon>
        <taxon>Bacillati</taxon>
        <taxon>Cyanobacteriota</taxon>
        <taxon>Cyanophyceae</taxon>
        <taxon>Oscillatoriophycideae</taxon>
        <taxon>Oscillatoriales</taxon>
        <taxon>Oscillatoriaceae</taxon>
        <taxon>Planktothricoides</taxon>
    </lineage>
</organism>
<keyword evidence="3" id="KW-1185">Reference proteome</keyword>
<dbReference type="RefSeq" id="WP_190878509.1">
    <property type="nucleotide sequence ID" value="NZ_JACJSK010000014.1"/>
</dbReference>
<accession>A0ABR8ECP3</accession>
<comment type="caution">
    <text evidence="2">The sequence shown here is derived from an EMBL/GenBank/DDBJ whole genome shotgun (WGS) entry which is preliminary data.</text>
</comment>
<sequence length="275" mass="31868">MEKHSLYDCQRQFNCLIGSYNRHFAGKPRATRDLRLLEELIDQLRHLQQQVETLPDREMTFPTSQLRSHIKTQLGQFEEELIAITEAYQQATFAERFGYLGDRINQQFAIYREHFAGQPRLSRRPQLLQRAIANLQEIHAQLSDPVFDVLENQGDRATNIQLVAENLESLQRELEMIELEHEANSLSDRVASLGSAANAIIQEYNRDYAGKDRRNCDLIRLGWLCDLLTEIAQQMAEISSLVTSEANRKNWEIVQQCRLVYEQEYAQIEAAKTSA</sequence>